<dbReference type="EMBL" id="CAJVQB010019114">
    <property type="protein sequence ID" value="CAG8789948.1"/>
    <property type="molecule type" value="Genomic_DNA"/>
</dbReference>
<accession>A0ABN7VP24</accession>
<comment type="caution">
    <text evidence="1">The sequence shown here is derived from an EMBL/GenBank/DDBJ whole genome shotgun (WGS) entry which is preliminary data.</text>
</comment>
<keyword evidence="2" id="KW-1185">Reference proteome</keyword>
<evidence type="ECO:0000313" key="2">
    <source>
        <dbReference type="Proteomes" id="UP000789901"/>
    </source>
</evidence>
<proteinExistence type="predicted"/>
<gene>
    <name evidence="1" type="ORF">GMARGA_LOCUS21084</name>
</gene>
<organism evidence="1 2">
    <name type="scientific">Gigaspora margarita</name>
    <dbReference type="NCBI Taxonomy" id="4874"/>
    <lineage>
        <taxon>Eukaryota</taxon>
        <taxon>Fungi</taxon>
        <taxon>Fungi incertae sedis</taxon>
        <taxon>Mucoromycota</taxon>
        <taxon>Glomeromycotina</taxon>
        <taxon>Glomeromycetes</taxon>
        <taxon>Diversisporales</taxon>
        <taxon>Gigasporaceae</taxon>
        <taxon>Gigaspora</taxon>
    </lineage>
</organism>
<sequence>MGKHRICMIHDYFRIIVKNEEGVFVEKESIVDENESIEFEKNEESVFEENENREVILKFYTPQSLTTNKR</sequence>
<protein>
    <submittedName>
        <fullName evidence="1">28582_t:CDS:1</fullName>
    </submittedName>
</protein>
<name>A0ABN7VP24_GIGMA</name>
<dbReference type="Proteomes" id="UP000789901">
    <property type="component" value="Unassembled WGS sequence"/>
</dbReference>
<evidence type="ECO:0000313" key="1">
    <source>
        <dbReference type="EMBL" id="CAG8789948.1"/>
    </source>
</evidence>
<reference evidence="1 2" key="1">
    <citation type="submission" date="2021-06" db="EMBL/GenBank/DDBJ databases">
        <authorList>
            <person name="Kallberg Y."/>
            <person name="Tangrot J."/>
            <person name="Rosling A."/>
        </authorList>
    </citation>
    <scope>NUCLEOTIDE SEQUENCE [LARGE SCALE GENOMIC DNA]</scope>
    <source>
        <strain evidence="1 2">120-4 pot B 10/14</strain>
    </source>
</reference>
<feature type="non-terminal residue" evidence="1">
    <location>
        <position position="70"/>
    </location>
</feature>